<dbReference type="InterPro" id="IPR036412">
    <property type="entry name" value="HAD-like_sf"/>
</dbReference>
<dbReference type="GO" id="GO:0008967">
    <property type="term" value="F:phosphoglycolate phosphatase activity"/>
    <property type="evidence" value="ECO:0007669"/>
    <property type="project" value="TreeGrafter"/>
</dbReference>
<evidence type="ECO:0000313" key="1">
    <source>
        <dbReference type="EMBL" id="KGF05131.1"/>
    </source>
</evidence>
<gene>
    <name evidence="1" type="ORF">HMPREF1630_01620</name>
</gene>
<dbReference type="Proteomes" id="UP000029579">
    <property type="component" value="Unassembled WGS sequence"/>
</dbReference>
<dbReference type="NCBIfam" id="TIGR01509">
    <property type="entry name" value="HAD-SF-IA-v3"/>
    <property type="match status" value="1"/>
</dbReference>
<dbReference type="EMBL" id="JRMW01000019">
    <property type="protein sequence ID" value="KGF05131.1"/>
    <property type="molecule type" value="Genomic_DNA"/>
</dbReference>
<dbReference type="Pfam" id="PF13419">
    <property type="entry name" value="HAD_2"/>
    <property type="match status" value="1"/>
</dbReference>
<dbReference type="RefSeq" id="WP_037326432.1">
    <property type="nucleotide sequence ID" value="NZ_JRMW01000019.1"/>
</dbReference>
<reference evidence="1 2" key="1">
    <citation type="submission" date="2014-07" db="EMBL/GenBank/DDBJ databases">
        <authorList>
            <person name="McCorrison J."/>
            <person name="Sanka R."/>
            <person name="Torralba M."/>
            <person name="Gillis M."/>
            <person name="Haft D.H."/>
            <person name="Methe B."/>
            <person name="Sutton G."/>
            <person name="Nelson K.E."/>
        </authorList>
    </citation>
    <scope>NUCLEOTIDE SEQUENCE [LARGE SCALE GENOMIC DNA]</scope>
    <source>
        <strain evidence="1 2">S7-1-13</strain>
    </source>
</reference>
<evidence type="ECO:0000313" key="2">
    <source>
        <dbReference type="Proteomes" id="UP000029579"/>
    </source>
</evidence>
<proteinExistence type="predicted"/>
<name>A0A095X626_9FIRM</name>
<keyword evidence="1" id="KW-0378">Hydrolase</keyword>
<dbReference type="InterPro" id="IPR041492">
    <property type="entry name" value="HAD_2"/>
</dbReference>
<dbReference type="SFLD" id="SFLDG01129">
    <property type="entry name" value="C1.5:_HAD__Beta-PGM__Phosphata"/>
    <property type="match status" value="1"/>
</dbReference>
<dbReference type="InterPro" id="IPR023198">
    <property type="entry name" value="PGP-like_dom2"/>
</dbReference>
<dbReference type="OrthoDB" id="9797743at2"/>
<dbReference type="SUPFAM" id="SSF56784">
    <property type="entry name" value="HAD-like"/>
    <property type="match status" value="1"/>
</dbReference>
<dbReference type="AlphaFoldDB" id="A0A095X626"/>
<sequence length="219" mass="25381">MKKLIFDVDGTILDSMHIWVEPQSKLFAKYGFNLANLSKEEKAKIEALSVDDMCQYIADEIATDMTFDEVMQYFDDIVYTGYKDLLLPKPGNLEILKKLKDLGFSMSIASSTPYKYLEMALKRLGIYDYFDFFATPELLNMKKSDPAYWQYSIMKHGAKPEDCVLFDDALYALEAAKKEGIMTVGLKDFPWNEKEWAHIEEEADMTLEKISDMDIDKFR</sequence>
<comment type="caution">
    <text evidence="1">The sequence shown here is derived from an EMBL/GenBank/DDBJ whole genome shotgun (WGS) entry which is preliminary data.</text>
</comment>
<dbReference type="InterPro" id="IPR050155">
    <property type="entry name" value="HAD-like_hydrolase_sf"/>
</dbReference>
<dbReference type="GO" id="GO:0006281">
    <property type="term" value="P:DNA repair"/>
    <property type="evidence" value="ECO:0007669"/>
    <property type="project" value="TreeGrafter"/>
</dbReference>
<dbReference type="PANTHER" id="PTHR43434:SF1">
    <property type="entry name" value="PHOSPHOGLYCOLATE PHOSPHATASE"/>
    <property type="match status" value="1"/>
</dbReference>
<dbReference type="PANTHER" id="PTHR43434">
    <property type="entry name" value="PHOSPHOGLYCOLATE PHOSPHATASE"/>
    <property type="match status" value="1"/>
</dbReference>
<dbReference type="InterPro" id="IPR023214">
    <property type="entry name" value="HAD_sf"/>
</dbReference>
<dbReference type="InterPro" id="IPR006439">
    <property type="entry name" value="HAD-SF_hydro_IA"/>
</dbReference>
<protein>
    <submittedName>
        <fullName evidence="1">Hydrolase</fullName>
    </submittedName>
</protein>
<dbReference type="eggNOG" id="COG0637">
    <property type="taxonomic scope" value="Bacteria"/>
</dbReference>
<dbReference type="Gene3D" id="3.40.50.1000">
    <property type="entry name" value="HAD superfamily/HAD-like"/>
    <property type="match status" value="1"/>
</dbReference>
<dbReference type="SFLD" id="SFLDS00003">
    <property type="entry name" value="Haloacid_Dehalogenase"/>
    <property type="match status" value="1"/>
</dbReference>
<dbReference type="Gene3D" id="1.10.150.240">
    <property type="entry name" value="Putative phosphatase, domain 2"/>
    <property type="match status" value="1"/>
</dbReference>
<accession>A0A095X626</accession>
<organism evidence="1 2">
    <name type="scientific">Anaerococcus lactolyticus S7-1-13</name>
    <dbReference type="NCBI Taxonomy" id="1284686"/>
    <lineage>
        <taxon>Bacteria</taxon>
        <taxon>Bacillati</taxon>
        <taxon>Bacillota</taxon>
        <taxon>Tissierellia</taxon>
        <taxon>Tissierellales</taxon>
        <taxon>Peptoniphilaceae</taxon>
        <taxon>Anaerococcus</taxon>
    </lineage>
</organism>